<dbReference type="Gene3D" id="1.10.150.170">
    <property type="entry name" value="Putative methyltransferase TM0872, insert domain"/>
    <property type="match status" value="1"/>
</dbReference>
<keyword evidence="5 6" id="KW-0949">S-adenosyl-L-methionine</keyword>
<protein>
    <recommendedName>
        <fullName evidence="6">Ribosomal RNA small subunit methyltransferase H</fullName>
        <ecNumber evidence="6">2.1.1.199</ecNumber>
    </recommendedName>
    <alternativeName>
        <fullName evidence="6">16S rRNA m(4)C1402 methyltransferase</fullName>
    </alternativeName>
    <alternativeName>
        <fullName evidence="6">rRNA (cytosine-N(4)-)-methyltransferase RsmH</fullName>
    </alternativeName>
</protein>
<keyword evidence="6" id="KW-0963">Cytoplasm</keyword>
<reference evidence="7" key="1">
    <citation type="submission" date="2015-09" db="EMBL/GenBank/DDBJ databases">
        <authorList>
            <consortium name="Pathogen Informatics"/>
        </authorList>
    </citation>
    <scope>NUCLEOTIDE SEQUENCE</scope>
    <source>
        <strain evidence="7">2789STDY5834896</strain>
    </source>
</reference>
<dbReference type="InterPro" id="IPR023397">
    <property type="entry name" value="SAM-dep_MeTrfase_MraW_recog"/>
</dbReference>
<evidence type="ECO:0000256" key="3">
    <source>
        <dbReference type="ARBA" id="ARBA00022603"/>
    </source>
</evidence>
<dbReference type="EMBL" id="FMHG01000003">
    <property type="protein sequence ID" value="SCJ89726.1"/>
    <property type="molecule type" value="Genomic_DNA"/>
</dbReference>
<keyword evidence="3 6" id="KW-0489">Methyltransferase</keyword>
<feature type="binding site" evidence="6">
    <location>
        <position position="108"/>
    </location>
    <ligand>
        <name>S-adenosyl-L-methionine</name>
        <dbReference type="ChEBI" id="CHEBI:59789"/>
    </ligand>
</feature>
<dbReference type="InterPro" id="IPR029063">
    <property type="entry name" value="SAM-dependent_MTases_sf"/>
</dbReference>
<comment type="function">
    <text evidence="6">Specifically methylates the N4 position of cytidine in position 1402 (C1402) of 16S rRNA.</text>
</comment>
<feature type="binding site" evidence="6">
    <location>
        <position position="55"/>
    </location>
    <ligand>
        <name>S-adenosyl-L-methionine</name>
        <dbReference type="ChEBI" id="CHEBI:59789"/>
    </ligand>
</feature>
<evidence type="ECO:0000256" key="4">
    <source>
        <dbReference type="ARBA" id="ARBA00022679"/>
    </source>
</evidence>
<dbReference type="EC" id="2.1.1.199" evidence="6"/>
<dbReference type="SUPFAM" id="SSF81799">
    <property type="entry name" value="Putative methyltransferase TM0872, insert domain"/>
    <property type="match status" value="1"/>
</dbReference>
<keyword evidence="2 6" id="KW-0698">rRNA processing</keyword>
<evidence type="ECO:0000256" key="2">
    <source>
        <dbReference type="ARBA" id="ARBA00022552"/>
    </source>
</evidence>
<comment type="catalytic activity">
    <reaction evidence="6">
        <text>cytidine(1402) in 16S rRNA + S-adenosyl-L-methionine = N(4)-methylcytidine(1402) in 16S rRNA + S-adenosyl-L-homocysteine + H(+)</text>
        <dbReference type="Rhea" id="RHEA:42928"/>
        <dbReference type="Rhea" id="RHEA-COMP:10286"/>
        <dbReference type="Rhea" id="RHEA-COMP:10287"/>
        <dbReference type="ChEBI" id="CHEBI:15378"/>
        <dbReference type="ChEBI" id="CHEBI:57856"/>
        <dbReference type="ChEBI" id="CHEBI:59789"/>
        <dbReference type="ChEBI" id="CHEBI:74506"/>
        <dbReference type="ChEBI" id="CHEBI:82748"/>
        <dbReference type="EC" id="2.1.1.199"/>
    </reaction>
</comment>
<dbReference type="HAMAP" id="MF_01007">
    <property type="entry name" value="16SrRNA_methyltr_H"/>
    <property type="match status" value="1"/>
</dbReference>
<dbReference type="PIRSF" id="PIRSF004486">
    <property type="entry name" value="MraW"/>
    <property type="match status" value="1"/>
</dbReference>
<comment type="similarity">
    <text evidence="1 6">Belongs to the methyltransferase superfamily. RsmH family.</text>
</comment>
<feature type="binding site" evidence="6">
    <location>
        <begin position="36"/>
        <end position="38"/>
    </location>
    <ligand>
        <name>S-adenosyl-L-methionine</name>
        <dbReference type="ChEBI" id="CHEBI:59789"/>
    </ligand>
</feature>
<gene>
    <name evidence="6 7" type="primary">rsmH</name>
    <name evidence="7" type="ORF">SAMEA3545359_02668</name>
</gene>
<dbReference type="PANTHER" id="PTHR11265">
    <property type="entry name" value="S-ADENOSYL-METHYLTRANSFERASE MRAW"/>
    <property type="match status" value="1"/>
</dbReference>
<evidence type="ECO:0000256" key="5">
    <source>
        <dbReference type="ARBA" id="ARBA00022691"/>
    </source>
</evidence>
<feature type="binding site" evidence="6">
    <location>
        <position position="80"/>
    </location>
    <ligand>
        <name>S-adenosyl-L-methionine</name>
        <dbReference type="ChEBI" id="CHEBI:59789"/>
    </ligand>
</feature>
<feature type="binding site" evidence="6">
    <location>
        <position position="101"/>
    </location>
    <ligand>
        <name>S-adenosyl-L-methionine</name>
        <dbReference type="ChEBI" id="CHEBI:59789"/>
    </ligand>
</feature>
<evidence type="ECO:0000256" key="6">
    <source>
        <dbReference type="HAMAP-Rule" id="MF_01007"/>
    </source>
</evidence>
<dbReference type="GO" id="GO:0071424">
    <property type="term" value="F:rRNA (cytosine-N4-)-methyltransferase activity"/>
    <property type="evidence" value="ECO:0007669"/>
    <property type="project" value="UniProtKB-UniRule"/>
</dbReference>
<evidence type="ECO:0000256" key="1">
    <source>
        <dbReference type="ARBA" id="ARBA00010396"/>
    </source>
</evidence>
<dbReference type="Gene3D" id="3.40.50.150">
    <property type="entry name" value="Vaccinia Virus protein VP39"/>
    <property type="match status" value="1"/>
</dbReference>
<dbReference type="GO" id="GO:0070475">
    <property type="term" value="P:rRNA base methylation"/>
    <property type="evidence" value="ECO:0007669"/>
    <property type="project" value="UniProtKB-UniRule"/>
</dbReference>
<dbReference type="AlphaFoldDB" id="A0A1C6K5X7"/>
<accession>A0A1C6K5X7</accession>
<dbReference type="Pfam" id="PF01795">
    <property type="entry name" value="Methyltransf_5"/>
    <property type="match status" value="1"/>
</dbReference>
<dbReference type="InterPro" id="IPR002903">
    <property type="entry name" value="RsmH"/>
</dbReference>
<comment type="subcellular location">
    <subcellularLocation>
        <location evidence="6">Cytoplasm</location>
    </subcellularLocation>
</comment>
<sequence length="310" mass="33585">MGALEFSHVSVLLNECIQSLCIRPGGTYLDGTAGGAGHSRQIAARLEGGHLYALDKDPTAVEIAAQRLAGLPASVLQADFKNARAALAAVGVTQLDGALLDLGVSSYQLDTKERGFSYRFDAPLDMRMSQTGLSAYDVVNTYSPQELARILYTYGEEKFSRQIAAKIAAAREKAPITSTFELVEIIKSALPAAVLRKQKNPAKQSFQAIRIEVNGELDALAQGLADIFDMLVPGGRLCVITFHSLEDRLVKKQFVQWTVGCTCPPDFPVCVCGGKPKGKLCPKKPILPSEEELAQNRRSHSAKLRVIEKL</sequence>
<organism evidence="7">
    <name type="scientific">uncultured Anaerotruncus sp</name>
    <dbReference type="NCBI Taxonomy" id="905011"/>
    <lineage>
        <taxon>Bacteria</taxon>
        <taxon>Bacillati</taxon>
        <taxon>Bacillota</taxon>
        <taxon>Clostridia</taxon>
        <taxon>Eubacteriales</taxon>
        <taxon>Oscillospiraceae</taxon>
        <taxon>Anaerotruncus</taxon>
        <taxon>environmental samples</taxon>
    </lineage>
</organism>
<evidence type="ECO:0000313" key="7">
    <source>
        <dbReference type="EMBL" id="SCJ89726.1"/>
    </source>
</evidence>
<keyword evidence="4 6" id="KW-0808">Transferase</keyword>
<dbReference type="NCBIfam" id="TIGR00006">
    <property type="entry name" value="16S rRNA (cytosine(1402)-N(4))-methyltransferase RsmH"/>
    <property type="match status" value="1"/>
</dbReference>
<name>A0A1C6K5X7_9FIRM</name>
<dbReference type="PANTHER" id="PTHR11265:SF0">
    <property type="entry name" value="12S RRNA N4-METHYLCYTIDINE METHYLTRANSFERASE"/>
    <property type="match status" value="1"/>
</dbReference>
<dbReference type="GO" id="GO:0005737">
    <property type="term" value="C:cytoplasm"/>
    <property type="evidence" value="ECO:0007669"/>
    <property type="project" value="UniProtKB-SubCell"/>
</dbReference>
<proteinExistence type="inferred from homology"/>
<dbReference type="SUPFAM" id="SSF53335">
    <property type="entry name" value="S-adenosyl-L-methionine-dependent methyltransferases"/>
    <property type="match status" value="1"/>
</dbReference>